<evidence type="ECO:0000313" key="1">
    <source>
        <dbReference type="EMBL" id="ATB30540.1"/>
    </source>
</evidence>
<accession>A0A250IH38</accession>
<gene>
    <name evidence="1" type="ORF">MEBOL_004001</name>
</gene>
<dbReference type="RefSeq" id="WP_095978979.1">
    <property type="nucleotide sequence ID" value="NZ_CP022163.1"/>
</dbReference>
<dbReference type="Gene3D" id="2.60.40.10">
    <property type="entry name" value="Immunoglobulins"/>
    <property type="match status" value="1"/>
</dbReference>
<protein>
    <submittedName>
        <fullName evidence="1">Uncharacterized protein</fullName>
    </submittedName>
</protein>
<dbReference type="InterPro" id="IPR013783">
    <property type="entry name" value="Ig-like_fold"/>
</dbReference>
<sequence length="79" mass="8210">MQLTFTATVVAADGSKPTGILTVTRNGVPLTTAALTAAHNGTVKRPLPNPSVPGTYLHVVTFTGEGYESSSRSQTVGYF</sequence>
<name>A0A250IH38_9BACT</name>
<reference evidence="1 2" key="1">
    <citation type="submission" date="2017-06" db="EMBL/GenBank/DDBJ databases">
        <authorList>
            <person name="Kim H.J."/>
            <person name="Triplett B.A."/>
        </authorList>
    </citation>
    <scope>NUCLEOTIDE SEQUENCE [LARGE SCALE GENOMIC DNA]</scope>
    <source>
        <strain evidence="1 2">DSM 14713</strain>
    </source>
</reference>
<organism evidence="1 2">
    <name type="scientific">Melittangium boletus DSM 14713</name>
    <dbReference type="NCBI Taxonomy" id="1294270"/>
    <lineage>
        <taxon>Bacteria</taxon>
        <taxon>Pseudomonadati</taxon>
        <taxon>Myxococcota</taxon>
        <taxon>Myxococcia</taxon>
        <taxon>Myxococcales</taxon>
        <taxon>Cystobacterineae</taxon>
        <taxon>Archangiaceae</taxon>
        <taxon>Melittangium</taxon>
    </lineage>
</organism>
<evidence type="ECO:0000313" key="2">
    <source>
        <dbReference type="Proteomes" id="UP000217289"/>
    </source>
</evidence>
<dbReference type="AlphaFoldDB" id="A0A250IH38"/>
<keyword evidence="2" id="KW-1185">Reference proteome</keyword>
<dbReference type="KEGG" id="mbd:MEBOL_004001"/>
<dbReference type="EMBL" id="CP022163">
    <property type="protein sequence ID" value="ATB30540.1"/>
    <property type="molecule type" value="Genomic_DNA"/>
</dbReference>
<proteinExistence type="predicted"/>
<dbReference type="Proteomes" id="UP000217289">
    <property type="component" value="Chromosome"/>
</dbReference>